<dbReference type="AlphaFoldDB" id="A0A1G6UN39"/>
<evidence type="ECO:0000256" key="1">
    <source>
        <dbReference type="SAM" id="SignalP"/>
    </source>
</evidence>
<evidence type="ECO:0000313" key="3">
    <source>
        <dbReference type="Proteomes" id="UP000199603"/>
    </source>
</evidence>
<keyword evidence="1" id="KW-0732">Signal</keyword>
<gene>
    <name evidence="2" type="ORF">SAMN04488509_102419</name>
</gene>
<evidence type="ECO:0000313" key="2">
    <source>
        <dbReference type="EMBL" id="SDD42762.1"/>
    </source>
</evidence>
<accession>A0A1G6UN39</accession>
<sequence length="73" mass="8021">MIRNTLFSAAFVALVAFAGAAPTTAHAYVGNSDTTTVCMPVYPGWMQCTEYGDNFEIIRQYLIRDDSGVGYIF</sequence>
<organism evidence="2 3">
    <name type="scientific">Aquimonas voraii</name>
    <dbReference type="NCBI Taxonomy" id="265719"/>
    <lineage>
        <taxon>Bacteria</taxon>
        <taxon>Pseudomonadati</taxon>
        <taxon>Pseudomonadota</taxon>
        <taxon>Gammaproteobacteria</taxon>
        <taxon>Lysobacterales</taxon>
        <taxon>Lysobacteraceae</taxon>
        <taxon>Aquimonas</taxon>
    </lineage>
</organism>
<dbReference type="Proteomes" id="UP000199603">
    <property type="component" value="Unassembled WGS sequence"/>
</dbReference>
<dbReference type="EMBL" id="FNAG01000002">
    <property type="protein sequence ID" value="SDD42762.1"/>
    <property type="molecule type" value="Genomic_DNA"/>
</dbReference>
<keyword evidence="3" id="KW-1185">Reference proteome</keyword>
<feature type="chain" id="PRO_5011689370" evidence="1">
    <location>
        <begin position="28"/>
        <end position="73"/>
    </location>
</feature>
<feature type="signal peptide" evidence="1">
    <location>
        <begin position="1"/>
        <end position="27"/>
    </location>
</feature>
<proteinExistence type="predicted"/>
<name>A0A1G6UN39_9GAMM</name>
<dbReference type="RefSeq" id="WP_091240421.1">
    <property type="nucleotide sequence ID" value="NZ_FNAG01000002.1"/>
</dbReference>
<protein>
    <submittedName>
        <fullName evidence="2">Uncharacterized protein</fullName>
    </submittedName>
</protein>
<reference evidence="2 3" key="1">
    <citation type="submission" date="2016-10" db="EMBL/GenBank/DDBJ databases">
        <authorList>
            <person name="de Groot N.N."/>
        </authorList>
    </citation>
    <scope>NUCLEOTIDE SEQUENCE [LARGE SCALE GENOMIC DNA]</scope>
    <source>
        <strain evidence="2 3">DSM 16957</strain>
    </source>
</reference>